<dbReference type="SUPFAM" id="SSF103473">
    <property type="entry name" value="MFS general substrate transporter"/>
    <property type="match status" value="1"/>
</dbReference>
<dbReference type="InterPro" id="IPR020846">
    <property type="entry name" value="MFS_dom"/>
</dbReference>
<evidence type="ECO:0000256" key="1">
    <source>
        <dbReference type="ARBA" id="ARBA00004141"/>
    </source>
</evidence>
<dbReference type="PRINTS" id="PR01036">
    <property type="entry name" value="TCRTETB"/>
</dbReference>
<feature type="transmembrane region" description="Helical" evidence="6">
    <location>
        <begin position="211"/>
        <end position="232"/>
    </location>
</feature>
<proteinExistence type="predicted"/>
<organism evidence="8 9">
    <name type="scientific">Cutaneotrichosporon cavernicola</name>
    <dbReference type="NCBI Taxonomy" id="279322"/>
    <lineage>
        <taxon>Eukaryota</taxon>
        <taxon>Fungi</taxon>
        <taxon>Dikarya</taxon>
        <taxon>Basidiomycota</taxon>
        <taxon>Agaricomycotina</taxon>
        <taxon>Tremellomycetes</taxon>
        <taxon>Trichosporonales</taxon>
        <taxon>Trichosporonaceae</taxon>
        <taxon>Cutaneotrichosporon</taxon>
    </lineage>
</organism>
<dbReference type="GO" id="GO:0005886">
    <property type="term" value="C:plasma membrane"/>
    <property type="evidence" value="ECO:0007669"/>
    <property type="project" value="TreeGrafter"/>
</dbReference>
<feature type="compositionally biased region" description="Basic and acidic residues" evidence="5">
    <location>
        <begin position="589"/>
        <end position="635"/>
    </location>
</feature>
<feature type="transmembrane region" description="Helical" evidence="6">
    <location>
        <begin position="424"/>
        <end position="444"/>
    </location>
</feature>
<reference evidence="8" key="1">
    <citation type="journal article" date="2023" name="BMC Genomics">
        <title>Chromosome-level genome assemblies of Cutaneotrichosporon spp. (Trichosporonales, Basidiomycota) reveal imbalanced evolution between nucleotide sequences and chromosome synteny.</title>
        <authorList>
            <person name="Kobayashi Y."/>
            <person name="Kayamori A."/>
            <person name="Aoki K."/>
            <person name="Shiwa Y."/>
            <person name="Matsutani M."/>
            <person name="Fujita N."/>
            <person name="Sugita T."/>
            <person name="Iwasaki W."/>
            <person name="Tanaka N."/>
            <person name="Takashima M."/>
        </authorList>
    </citation>
    <scope>NUCLEOTIDE SEQUENCE</scope>
    <source>
        <strain evidence="8">HIS019</strain>
    </source>
</reference>
<feature type="transmembrane region" description="Helical" evidence="6">
    <location>
        <begin position="287"/>
        <end position="306"/>
    </location>
</feature>
<dbReference type="Gene3D" id="1.20.1250.20">
    <property type="entry name" value="MFS general substrate transporter like domains"/>
    <property type="match status" value="1"/>
</dbReference>
<dbReference type="Proteomes" id="UP001233271">
    <property type="component" value="Chromosome 3"/>
</dbReference>
<dbReference type="GO" id="GO:0022857">
    <property type="term" value="F:transmembrane transporter activity"/>
    <property type="evidence" value="ECO:0007669"/>
    <property type="project" value="InterPro"/>
</dbReference>
<sequence>MSPPPSTHSNQAELNASTASLSPSSTQHPSAAASAKAPPLTSTAPYSTTTTPDTDADPEAHLNGLKTPRKTGPSGAYVELSRIRFWGVIISLMISIFLFALDQLIVATAIPKITIEFDALSELTWLANGFFLPLFAFNLIYAQFLQIFPSKHVIIFAVFIFELGSLVCGVAPNINVLILGRAIAGAGSAGIFSGAMVIAAEITPLHSRAQYMALIGICFAIASVVGPLIGGVFSDHVSWRWCFYINLPFGGLALLLQILVQPARPPMGMKASYNGYGKAMLGQLIRCDWGGAAISMGWACCFILALQWAGVSRSWKDGGVIVCLVLSLVLIPIFFTYEWWLGPKRQMCRLDLLVRRNILGATIVLFFLFFVFMIDVYYLSLALQTQWRFSATAAGVRLLPLIMVQIVVMIITSRLIPLLGYVKWIIVTGPALTALGSGLLYSVHVNTPVAHVYGFQAIIGAGIGMTLQNAMVSIQFDLRDEPSLITMGTGVGTFFGFAGRIVGLSLAGSVFENMIQVNLHKYVPDLPEQLVRVMTSNANALWTIVPEPLRPATLEAYSHTMRVVFLIGVPGGILGLLGGLVMRNDKMPTKAEEAERMQKRREQEDAAAELAHHTHEKNDGGHEHGHEEHVEKDTQNHQNHQG</sequence>
<dbReference type="InterPro" id="IPR036259">
    <property type="entry name" value="MFS_trans_sf"/>
</dbReference>
<feature type="region of interest" description="Disordered" evidence="5">
    <location>
        <begin position="1"/>
        <end position="74"/>
    </location>
</feature>
<name>A0AA48L2D7_9TREE</name>
<accession>A0AA48L2D7</accession>
<feature type="region of interest" description="Disordered" evidence="5">
    <location>
        <begin position="589"/>
        <end position="642"/>
    </location>
</feature>
<feature type="transmembrane region" description="Helical" evidence="6">
    <location>
        <begin position="391"/>
        <end position="412"/>
    </location>
</feature>
<comment type="subcellular location">
    <subcellularLocation>
        <location evidence="1">Membrane</location>
        <topology evidence="1">Multi-pass membrane protein</topology>
    </subcellularLocation>
</comment>
<feature type="transmembrane region" description="Helical" evidence="6">
    <location>
        <begin position="318"/>
        <end position="337"/>
    </location>
</feature>
<feature type="transmembrane region" description="Helical" evidence="6">
    <location>
        <begin position="563"/>
        <end position="582"/>
    </location>
</feature>
<keyword evidence="3 6" id="KW-1133">Transmembrane helix</keyword>
<keyword evidence="2 6" id="KW-0812">Transmembrane</keyword>
<evidence type="ECO:0000256" key="6">
    <source>
        <dbReference type="SAM" id="Phobius"/>
    </source>
</evidence>
<dbReference type="EMBL" id="AP028214">
    <property type="protein sequence ID" value="BEI90637.1"/>
    <property type="molecule type" value="Genomic_DNA"/>
</dbReference>
<dbReference type="AlphaFoldDB" id="A0AA48L2D7"/>
<evidence type="ECO:0000259" key="7">
    <source>
        <dbReference type="PROSITE" id="PS50850"/>
    </source>
</evidence>
<feature type="transmembrane region" description="Helical" evidence="6">
    <location>
        <begin position="358"/>
        <end position="379"/>
    </location>
</feature>
<feature type="transmembrane region" description="Helical" evidence="6">
    <location>
        <begin position="484"/>
        <end position="511"/>
    </location>
</feature>
<feature type="transmembrane region" description="Helical" evidence="6">
    <location>
        <begin position="178"/>
        <end position="199"/>
    </location>
</feature>
<keyword evidence="4 6" id="KW-0472">Membrane</keyword>
<evidence type="ECO:0000313" key="8">
    <source>
        <dbReference type="EMBL" id="BEI90637.1"/>
    </source>
</evidence>
<feature type="compositionally biased region" description="Low complexity" evidence="5">
    <location>
        <begin position="29"/>
        <end position="53"/>
    </location>
</feature>
<dbReference type="Gene3D" id="1.20.1720.10">
    <property type="entry name" value="Multidrug resistance protein D"/>
    <property type="match status" value="1"/>
</dbReference>
<evidence type="ECO:0000256" key="3">
    <source>
        <dbReference type="ARBA" id="ARBA00022989"/>
    </source>
</evidence>
<evidence type="ECO:0000313" key="9">
    <source>
        <dbReference type="Proteomes" id="UP001233271"/>
    </source>
</evidence>
<feature type="domain" description="Major facilitator superfamily (MFS) profile" evidence="7">
    <location>
        <begin position="88"/>
        <end position="587"/>
    </location>
</feature>
<dbReference type="PROSITE" id="PS50850">
    <property type="entry name" value="MFS"/>
    <property type="match status" value="1"/>
</dbReference>
<evidence type="ECO:0000256" key="4">
    <source>
        <dbReference type="ARBA" id="ARBA00023136"/>
    </source>
</evidence>
<dbReference type="KEGG" id="ccac:CcaHIS019_0307070"/>
<gene>
    <name evidence="8" type="ORF">CcaverHIS019_0307070</name>
</gene>
<dbReference type="InterPro" id="IPR011701">
    <property type="entry name" value="MFS"/>
</dbReference>
<feature type="transmembrane region" description="Helical" evidence="6">
    <location>
        <begin position="123"/>
        <end position="141"/>
    </location>
</feature>
<keyword evidence="9" id="KW-1185">Reference proteome</keyword>
<dbReference type="CDD" id="cd17502">
    <property type="entry name" value="MFS_Azr1_MDR_like"/>
    <property type="match status" value="1"/>
</dbReference>
<feature type="transmembrane region" description="Helical" evidence="6">
    <location>
        <begin position="85"/>
        <end position="111"/>
    </location>
</feature>
<feature type="transmembrane region" description="Helical" evidence="6">
    <location>
        <begin position="238"/>
        <end position="260"/>
    </location>
</feature>
<dbReference type="RefSeq" id="XP_060455902.1">
    <property type="nucleotide sequence ID" value="XM_060599183.1"/>
</dbReference>
<evidence type="ECO:0000256" key="2">
    <source>
        <dbReference type="ARBA" id="ARBA00022692"/>
    </source>
</evidence>
<feature type="compositionally biased region" description="Polar residues" evidence="5">
    <location>
        <begin position="7"/>
        <end position="28"/>
    </location>
</feature>
<dbReference type="PANTHER" id="PTHR23501:SF198">
    <property type="entry name" value="AZOLE RESISTANCE PROTEIN 1-RELATED"/>
    <property type="match status" value="1"/>
</dbReference>
<dbReference type="Pfam" id="PF07690">
    <property type="entry name" value="MFS_1"/>
    <property type="match status" value="1"/>
</dbReference>
<feature type="transmembrane region" description="Helical" evidence="6">
    <location>
        <begin position="153"/>
        <end position="172"/>
    </location>
</feature>
<dbReference type="PANTHER" id="PTHR23501">
    <property type="entry name" value="MAJOR FACILITATOR SUPERFAMILY"/>
    <property type="match status" value="1"/>
</dbReference>
<evidence type="ECO:0000256" key="5">
    <source>
        <dbReference type="SAM" id="MobiDB-lite"/>
    </source>
</evidence>
<protein>
    <recommendedName>
        <fullName evidence="7">Major facilitator superfamily (MFS) profile domain-containing protein</fullName>
    </recommendedName>
</protein>
<feature type="transmembrane region" description="Helical" evidence="6">
    <location>
        <begin position="450"/>
        <end position="472"/>
    </location>
</feature>
<dbReference type="GeneID" id="85494507"/>